<dbReference type="PANTHER" id="PTHR22810:SF1">
    <property type="entry name" value="CALCIUM-BINDING AND SPERMATID-SPECIFIC PROTEIN 1"/>
    <property type="match status" value="1"/>
</dbReference>
<evidence type="ECO:0000256" key="15">
    <source>
        <dbReference type="ARBA" id="ARBA00045943"/>
    </source>
</evidence>
<evidence type="ECO:0000256" key="6">
    <source>
        <dbReference type="ARBA" id="ARBA00022553"/>
    </source>
</evidence>
<evidence type="ECO:0000256" key="14">
    <source>
        <dbReference type="ARBA" id="ARBA00023329"/>
    </source>
</evidence>
<reference evidence="18" key="1">
    <citation type="submission" date="2025-08" db="UniProtKB">
        <authorList>
            <consortium name="RefSeq"/>
        </authorList>
    </citation>
    <scope>IDENTIFICATION</scope>
</reference>
<evidence type="ECO:0000256" key="5">
    <source>
        <dbReference type="ARBA" id="ARBA00022490"/>
    </source>
</evidence>
<keyword evidence="14" id="KW-0968">Cytoplasmic vesicle</keyword>
<feature type="region of interest" description="Disordered" evidence="16">
    <location>
        <begin position="1"/>
        <end position="22"/>
    </location>
</feature>
<evidence type="ECO:0000256" key="13">
    <source>
        <dbReference type="ARBA" id="ARBA00023273"/>
    </source>
</evidence>
<feature type="region of interest" description="Disordered" evidence="16">
    <location>
        <begin position="57"/>
        <end position="95"/>
    </location>
</feature>
<evidence type="ECO:0000256" key="12">
    <source>
        <dbReference type="ARBA" id="ARBA00023136"/>
    </source>
</evidence>
<feature type="compositionally biased region" description="Basic and acidic residues" evidence="16">
    <location>
        <begin position="13"/>
        <end position="22"/>
    </location>
</feature>
<evidence type="ECO:0000256" key="9">
    <source>
        <dbReference type="ARBA" id="ARBA00022846"/>
    </source>
</evidence>
<keyword evidence="6" id="KW-0597">Phosphoprotein</keyword>
<gene>
    <name evidence="18" type="primary">CABS1</name>
</gene>
<name>A0ABM0IMF1_ECHTE</name>
<accession>A0ABM0IMF1</accession>
<keyword evidence="8" id="KW-0106">Calcium</keyword>
<sequence length="393" mass="42803">MAEDGSPKIYSHHPSEKNRTPTEARICFGVENTIPKPETTITSEGDHVSSVNDYIQEGDFSPPTGNKNAPPEIHTIESTTHTEKDAPTLTGTTNSMTCESVTENFISAKIGNISQPFATISLIDFSNNLEEEDILLDTIYPGDKNVSVISEVSGTLKKNAPFTADPLAPSDTKVAPGVIDSHFSDTHNADEIVRSAKSFMPEVEISSSTEKNITTLPDITSLAEEKVTEIDLILSEKDPDAVANLTDSAEENFITVFEFTDSAERERDDPGDIPLTDEESVDDINVWLESENSNEEEAHSVLLTAVESRYDFIVPTSVSMNSMNDSPTPTTKELSENDSTESVTKITEPSSGTVTNLDAPIPVLDTSDHLDDTFTTDMDLFKLLGEDPDGFMI</sequence>
<keyword evidence="13" id="KW-0966">Cell projection</keyword>
<evidence type="ECO:0000256" key="1">
    <source>
        <dbReference type="ARBA" id="ARBA00004218"/>
    </source>
</evidence>
<comment type="function">
    <text evidence="15">Calcium-binding protein. Essential for maintaining the structural integrity of the sperm flagella.</text>
</comment>
<evidence type="ECO:0000256" key="2">
    <source>
        <dbReference type="ARBA" id="ARBA00004230"/>
    </source>
</evidence>
<evidence type="ECO:0000256" key="10">
    <source>
        <dbReference type="ARBA" id="ARBA00023069"/>
    </source>
</evidence>
<evidence type="ECO:0000256" key="4">
    <source>
        <dbReference type="ARBA" id="ARBA00015158"/>
    </source>
</evidence>
<keyword evidence="7" id="KW-0999">Mitochondrion inner membrane</keyword>
<keyword evidence="11" id="KW-0496">Mitochondrion</keyword>
<evidence type="ECO:0000256" key="11">
    <source>
        <dbReference type="ARBA" id="ARBA00023128"/>
    </source>
</evidence>
<feature type="compositionally biased region" description="Polar residues" evidence="16">
    <location>
        <begin position="340"/>
        <end position="356"/>
    </location>
</feature>
<dbReference type="Pfam" id="PF15367">
    <property type="entry name" value="CABS1"/>
    <property type="match status" value="1"/>
</dbReference>
<evidence type="ECO:0000256" key="3">
    <source>
        <dbReference type="ARBA" id="ARBA00004273"/>
    </source>
</evidence>
<evidence type="ECO:0000256" key="7">
    <source>
        <dbReference type="ARBA" id="ARBA00022792"/>
    </source>
</evidence>
<keyword evidence="10" id="KW-0969">Cilium</keyword>
<evidence type="ECO:0000256" key="16">
    <source>
        <dbReference type="SAM" id="MobiDB-lite"/>
    </source>
</evidence>
<keyword evidence="5" id="KW-0963">Cytoplasm</keyword>
<evidence type="ECO:0000313" key="17">
    <source>
        <dbReference type="Proteomes" id="UP000694863"/>
    </source>
</evidence>
<proteinExistence type="predicted"/>
<dbReference type="PANTHER" id="PTHR22810">
    <property type="entry name" value="TESTIS DEVELOPMENT PROTEIN NYD-SP26"/>
    <property type="match status" value="1"/>
</dbReference>
<evidence type="ECO:0000256" key="8">
    <source>
        <dbReference type="ARBA" id="ARBA00022837"/>
    </source>
</evidence>
<feature type="region of interest" description="Disordered" evidence="16">
    <location>
        <begin position="321"/>
        <end position="359"/>
    </location>
</feature>
<dbReference type="InterPro" id="IPR026118">
    <property type="entry name" value="Ca-bd_spermatid"/>
</dbReference>
<dbReference type="GeneID" id="101641720"/>
<keyword evidence="9" id="KW-0282">Flagellum</keyword>
<organism evidence="17 18">
    <name type="scientific">Echinops telfairi</name>
    <name type="common">Lesser hedgehog tenrec</name>
    <dbReference type="NCBI Taxonomy" id="9371"/>
    <lineage>
        <taxon>Eukaryota</taxon>
        <taxon>Metazoa</taxon>
        <taxon>Chordata</taxon>
        <taxon>Craniata</taxon>
        <taxon>Vertebrata</taxon>
        <taxon>Euteleostomi</taxon>
        <taxon>Mammalia</taxon>
        <taxon>Eutheria</taxon>
        <taxon>Afrotheria</taxon>
        <taxon>Tenrecidae</taxon>
        <taxon>Tenrecinae</taxon>
        <taxon>Echinops</taxon>
    </lineage>
</organism>
<keyword evidence="12" id="KW-0472">Membrane</keyword>
<evidence type="ECO:0000313" key="18">
    <source>
        <dbReference type="RefSeq" id="XP_004703416.1"/>
    </source>
</evidence>
<keyword evidence="17" id="KW-1185">Reference proteome</keyword>
<dbReference type="Proteomes" id="UP000694863">
    <property type="component" value="Unplaced"/>
</dbReference>
<comment type="subcellular location">
    <subcellularLocation>
        <location evidence="2">Cell projection</location>
        <location evidence="2">Cilium</location>
        <location evidence="2">Flagellum</location>
    </subcellularLocation>
    <subcellularLocation>
        <location evidence="1">Cytoplasmic vesicle</location>
        <location evidence="1">Secretory vesicle</location>
        <location evidence="1">Acrosome</location>
    </subcellularLocation>
    <subcellularLocation>
        <location evidence="3">Mitochondrion inner membrane</location>
    </subcellularLocation>
</comment>
<feature type="compositionally biased region" description="Polar residues" evidence="16">
    <location>
        <begin position="321"/>
        <end position="332"/>
    </location>
</feature>
<dbReference type="RefSeq" id="XP_004703416.1">
    <property type="nucleotide sequence ID" value="XM_004703359.2"/>
</dbReference>
<protein>
    <recommendedName>
        <fullName evidence="4">Calcium-binding and spermatid-specific protein 1</fullName>
    </recommendedName>
</protein>